<feature type="domain" description="Amidohydrolase 3" evidence="1">
    <location>
        <begin position="1"/>
        <end position="83"/>
    </location>
</feature>
<dbReference type="EMBL" id="UFTT01000002">
    <property type="protein sequence ID" value="SUV65141.1"/>
    <property type="molecule type" value="Genomic_DNA"/>
</dbReference>
<proteinExistence type="predicted"/>
<protein>
    <submittedName>
        <fullName evidence="2">N-substituted formamide deformylase</fullName>
        <ecNumber evidence="2">3.5.1.91</ecNumber>
    </submittedName>
</protein>
<dbReference type="PANTHER" id="PTHR22642">
    <property type="entry name" value="IMIDAZOLONEPROPIONASE"/>
    <property type="match status" value="1"/>
</dbReference>
<sequence length="99" mass="10348">MVTRKTASGASLGAGQAITPLEAMRCYTANPARAEGQAARKGTLSPGKLADLIVLDRDPCAVDPDEIRHTQVLATLVGGQATYRAAGAPSWADELPMRE</sequence>
<evidence type="ECO:0000259" key="1">
    <source>
        <dbReference type="Pfam" id="PF07969"/>
    </source>
</evidence>
<gene>
    <name evidence="2" type="primary">nfdA_2</name>
    <name evidence="2" type="ORF">NCTC10911_02181</name>
</gene>
<dbReference type="EC" id="3.5.1.91" evidence="2"/>
<dbReference type="InterPro" id="IPR013108">
    <property type="entry name" value="Amidohydro_3"/>
</dbReference>
<reference evidence="2 3" key="1">
    <citation type="submission" date="2018-06" db="EMBL/GenBank/DDBJ databases">
        <authorList>
            <consortium name="Pathogen Informatics"/>
            <person name="Doyle S."/>
        </authorList>
    </citation>
    <scope>NUCLEOTIDE SEQUENCE [LARGE SCALE GENOMIC DNA]</scope>
    <source>
        <strain evidence="2 3">NCTC10911</strain>
    </source>
</reference>
<accession>A0A381A2G3</accession>
<dbReference type="SUPFAM" id="SSF51338">
    <property type="entry name" value="Composite domain of metallo-dependent hydrolases"/>
    <property type="match status" value="1"/>
</dbReference>
<evidence type="ECO:0000313" key="3">
    <source>
        <dbReference type="Proteomes" id="UP000255014"/>
    </source>
</evidence>
<dbReference type="Gene3D" id="2.30.40.10">
    <property type="entry name" value="Urease, subunit C, domain 1"/>
    <property type="match status" value="1"/>
</dbReference>
<organism evidence="2 3">
    <name type="scientific">Bordetella pertussis</name>
    <dbReference type="NCBI Taxonomy" id="520"/>
    <lineage>
        <taxon>Bacteria</taxon>
        <taxon>Pseudomonadati</taxon>
        <taxon>Pseudomonadota</taxon>
        <taxon>Betaproteobacteria</taxon>
        <taxon>Burkholderiales</taxon>
        <taxon>Alcaligenaceae</taxon>
        <taxon>Bordetella</taxon>
    </lineage>
</organism>
<dbReference type="PANTHER" id="PTHR22642:SF2">
    <property type="entry name" value="PROTEIN LONG AFTER FAR-RED 3"/>
    <property type="match status" value="1"/>
</dbReference>
<dbReference type="InterPro" id="IPR011059">
    <property type="entry name" value="Metal-dep_hydrolase_composite"/>
</dbReference>
<name>A0A381A2G3_BORPT</name>
<dbReference type="Gene3D" id="3.20.20.140">
    <property type="entry name" value="Metal-dependent hydrolases"/>
    <property type="match status" value="1"/>
</dbReference>
<dbReference type="Proteomes" id="UP000255014">
    <property type="component" value="Unassembled WGS sequence"/>
</dbReference>
<dbReference type="GO" id="GO:0016810">
    <property type="term" value="F:hydrolase activity, acting on carbon-nitrogen (but not peptide) bonds"/>
    <property type="evidence" value="ECO:0007669"/>
    <property type="project" value="InterPro"/>
</dbReference>
<keyword evidence="2" id="KW-0378">Hydrolase</keyword>
<evidence type="ECO:0000313" key="2">
    <source>
        <dbReference type="EMBL" id="SUV65141.1"/>
    </source>
</evidence>
<dbReference type="Pfam" id="PF07969">
    <property type="entry name" value="Amidohydro_3"/>
    <property type="match status" value="1"/>
</dbReference>
<dbReference type="AlphaFoldDB" id="A0A381A2G3"/>